<dbReference type="Proteomes" id="UP000538955">
    <property type="component" value="Unassembled WGS sequence"/>
</dbReference>
<organism evidence="4 6">
    <name type="scientific">Staphylococcus capitis</name>
    <dbReference type="NCBI Taxonomy" id="29388"/>
    <lineage>
        <taxon>Bacteria</taxon>
        <taxon>Bacillati</taxon>
        <taxon>Bacillota</taxon>
        <taxon>Bacilli</taxon>
        <taxon>Bacillales</taxon>
        <taxon>Staphylococcaceae</taxon>
        <taxon>Staphylococcus</taxon>
    </lineage>
</organism>
<evidence type="ECO:0000256" key="1">
    <source>
        <dbReference type="SAM" id="MobiDB-lite"/>
    </source>
</evidence>
<dbReference type="EMBL" id="JABBLX010000003">
    <property type="protein sequence ID" value="NMK97010.1"/>
    <property type="molecule type" value="Genomic_DNA"/>
</dbReference>
<evidence type="ECO:0000313" key="4">
    <source>
        <dbReference type="EMBL" id="NMK97010.1"/>
    </source>
</evidence>
<feature type="region of interest" description="Disordered" evidence="1">
    <location>
        <begin position="23"/>
        <end position="58"/>
    </location>
</feature>
<keyword evidence="2" id="KW-0732">Signal</keyword>
<gene>
    <name evidence="4" type="ORF">HHM13_02690</name>
    <name evidence="3" type="ORF">HHM24_03135</name>
</gene>
<dbReference type="EMBL" id="JABBMI010000034">
    <property type="protein sequence ID" value="NMK53747.1"/>
    <property type="molecule type" value="Genomic_DNA"/>
</dbReference>
<evidence type="ECO:0008006" key="7">
    <source>
        <dbReference type="Google" id="ProtNLM"/>
    </source>
</evidence>
<name>A0A7X9WEF0_STACP</name>
<sequence length="291" mass="33198">MKKIIILITVFSLFLGACNTDNSTEHKNDKAENPTKKDKDNKTSHKEASSKNTNTDIKAKDKVENLSEKMKLALIFCADDKGKYTLTKNNILIGSFRNDKDEYRKIGQFVLVNYPKFTNAPKGMKFYSIYPSNHEAQAIVGISDKKVILSGSQIRIKDYQQLLEHGKEYSTQKVYDKVKNNRALPELANKMHVSNQLPISNDEWKYNGLSPRELYERGGVMAHGSSQVYKFISELEGGSLDNDKYLWDVVHWLKDGNWKVNCRNKDGEIVATYTTVNGKVAKFDENGKRIK</sequence>
<dbReference type="RefSeq" id="WP_030058816.1">
    <property type="nucleotide sequence ID" value="NZ_AP014956.1"/>
</dbReference>
<keyword evidence="5" id="KW-1185">Reference proteome</keyword>
<dbReference type="Proteomes" id="UP000550736">
    <property type="component" value="Unassembled WGS sequence"/>
</dbReference>
<evidence type="ECO:0000313" key="3">
    <source>
        <dbReference type="EMBL" id="NMK53747.1"/>
    </source>
</evidence>
<feature type="compositionally biased region" description="Basic and acidic residues" evidence="1">
    <location>
        <begin position="23"/>
        <end position="49"/>
    </location>
</feature>
<accession>A0A7X9WEF0</accession>
<evidence type="ECO:0000256" key="2">
    <source>
        <dbReference type="SAM" id="SignalP"/>
    </source>
</evidence>
<evidence type="ECO:0000313" key="6">
    <source>
        <dbReference type="Proteomes" id="UP000550736"/>
    </source>
</evidence>
<evidence type="ECO:0000313" key="5">
    <source>
        <dbReference type="Proteomes" id="UP000538955"/>
    </source>
</evidence>
<reference evidence="5 6" key="1">
    <citation type="submission" date="2020-04" db="EMBL/GenBank/DDBJ databases">
        <title>The Epidemiology and Molecular Characteristics of Linezolid-Resistant Staphylococcus capitis in Huashan Hospital, Shanghai.</title>
        <authorList>
            <person name="Ding L."/>
            <person name="Li P."/>
            <person name="Yang Y."/>
            <person name="Lin D."/>
            <person name="Xu X."/>
        </authorList>
    </citation>
    <scope>NUCLEOTIDE SEQUENCE [LARGE SCALE GENOMIC DNA]</scope>
    <source>
        <strain evidence="4 6">12-86</strain>
        <strain evidence="3 5">17-84</strain>
    </source>
</reference>
<comment type="caution">
    <text evidence="4">The sequence shown here is derived from an EMBL/GenBank/DDBJ whole genome shotgun (WGS) entry which is preliminary data.</text>
</comment>
<proteinExistence type="predicted"/>
<dbReference type="PROSITE" id="PS51257">
    <property type="entry name" value="PROKAR_LIPOPROTEIN"/>
    <property type="match status" value="1"/>
</dbReference>
<dbReference type="AlphaFoldDB" id="A0A7X9WEF0"/>
<protein>
    <recommendedName>
        <fullName evidence="7">Lipoprotein</fullName>
    </recommendedName>
</protein>
<feature type="signal peptide" evidence="2">
    <location>
        <begin position="1"/>
        <end position="19"/>
    </location>
</feature>
<feature type="chain" id="PRO_5038691846" description="Lipoprotein" evidence="2">
    <location>
        <begin position="20"/>
        <end position="291"/>
    </location>
</feature>